<dbReference type="EMBL" id="JANBVB010003002">
    <property type="protein sequence ID" value="KAJ2881048.1"/>
    <property type="molecule type" value="Genomic_DNA"/>
</dbReference>
<protein>
    <submittedName>
        <fullName evidence="1">Uncharacterized protein</fullName>
    </submittedName>
</protein>
<proteinExistence type="predicted"/>
<dbReference type="Proteomes" id="UP001139981">
    <property type="component" value="Unassembled WGS sequence"/>
</dbReference>
<gene>
    <name evidence="1" type="ORF">IWW38_005853</name>
</gene>
<organism evidence="1 2">
    <name type="scientific">Coemansia aciculifera</name>
    <dbReference type="NCBI Taxonomy" id="417176"/>
    <lineage>
        <taxon>Eukaryota</taxon>
        <taxon>Fungi</taxon>
        <taxon>Fungi incertae sedis</taxon>
        <taxon>Zoopagomycota</taxon>
        <taxon>Kickxellomycotina</taxon>
        <taxon>Kickxellomycetes</taxon>
        <taxon>Kickxellales</taxon>
        <taxon>Kickxellaceae</taxon>
        <taxon>Coemansia</taxon>
    </lineage>
</organism>
<comment type="caution">
    <text evidence="1">The sequence shown here is derived from an EMBL/GenBank/DDBJ whole genome shotgun (WGS) entry which is preliminary data.</text>
</comment>
<sequence>MPRKSSRPARNNTATTSHNNTATTNSSDNTASNSDDSKPRFPAGFPESVEGFEELADACARQWYRRHKDEPLGPEQRSVLEKIARLTARDDEPSQRYESERINHERLLAQKQACAEHVTAAQQAYESLREDLSAALKCLHDDDGQSWGGIKNIELLQNDVEQSRKDLSDARKAHDLAAKDEEQAYHQLKMAEQARGMAAAASRRRAELLHELVSLIDT</sequence>
<accession>A0ACC1LTX4</accession>
<evidence type="ECO:0000313" key="1">
    <source>
        <dbReference type="EMBL" id="KAJ2881048.1"/>
    </source>
</evidence>
<name>A0ACC1LTX4_9FUNG</name>
<reference evidence="1" key="1">
    <citation type="submission" date="2022-07" db="EMBL/GenBank/DDBJ databases">
        <title>Phylogenomic reconstructions and comparative analyses of Kickxellomycotina fungi.</title>
        <authorList>
            <person name="Reynolds N.K."/>
            <person name="Stajich J.E."/>
            <person name="Barry K."/>
            <person name="Grigoriev I.V."/>
            <person name="Crous P."/>
            <person name="Smith M.E."/>
        </authorList>
    </citation>
    <scope>NUCLEOTIDE SEQUENCE</scope>
    <source>
        <strain evidence="1">CBS 190363</strain>
    </source>
</reference>
<keyword evidence="2" id="KW-1185">Reference proteome</keyword>
<evidence type="ECO:0000313" key="2">
    <source>
        <dbReference type="Proteomes" id="UP001139981"/>
    </source>
</evidence>